<keyword evidence="4 5" id="KW-0472">Membrane</keyword>
<evidence type="ECO:0000256" key="1">
    <source>
        <dbReference type="ARBA" id="ARBA00004141"/>
    </source>
</evidence>
<keyword evidence="3 5" id="KW-1133">Transmembrane helix</keyword>
<feature type="transmembrane region" description="Helical" evidence="5">
    <location>
        <begin position="37"/>
        <end position="55"/>
    </location>
</feature>
<dbReference type="RefSeq" id="WP_093161262.1">
    <property type="nucleotide sequence ID" value="NZ_FNEK01000053.1"/>
</dbReference>
<dbReference type="SUPFAM" id="SSF158442">
    <property type="entry name" value="DsbB-like"/>
    <property type="match status" value="1"/>
</dbReference>
<dbReference type="Gene3D" id="1.20.1550.10">
    <property type="entry name" value="DsbB-like"/>
    <property type="match status" value="1"/>
</dbReference>
<protein>
    <submittedName>
        <fullName evidence="6">Disulfide bond formation protein DsbB</fullName>
    </submittedName>
</protein>
<evidence type="ECO:0000313" key="6">
    <source>
        <dbReference type="EMBL" id="SDK76417.1"/>
    </source>
</evidence>
<dbReference type="STRING" id="571298.SAMN04488026_10537"/>
<sequence length="153" mass="16146">MNAKILVALATVASAGSVAGAYFFQHVVGILPCHLCLLQRYPHWILAALGVVILLSGRVRLAWLGVPVALYSFGLAIYHSGVERKLWAGPSDCTGGQDLSGMSGSDLISMDFGAPTVMCDEISFSILGLTFANINVALSAVLIVVWLTAARRA</sequence>
<dbReference type="InterPro" id="IPR024199">
    <property type="entry name" value="Uncharacterised_DsbB"/>
</dbReference>
<keyword evidence="7" id="KW-1185">Reference proteome</keyword>
<reference evidence="6 7" key="1">
    <citation type="submission" date="2016-10" db="EMBL/GenBank/DDBJ databases">
        <authorList>
            <person name="de Groot N.N."/>
        </authorList>
    </citation>
    <scope>NUCLEOTIDE SEQUENCE [LARGE SCALE GENOMIC DNA]</scope>
    <source>
        <strain evidence="6 7">DSM 25294</strain>
    </source>
</reference>
<dbReference type="InterPro" id="IPR003752">
    <property type="entry name" value="DiS_bond_form_DsbB/BdbC"/>
</dbReference>
<keyword evidence="2 5" id="KW-0812">Transmembrane</keyword>
<evidence type="ECO:0000313" key="7">
    <source>
        <dbReference type="Proteomes" id="UP000199382"/>
    </source>
</evidence>
<proteinExistence type="predicted"/>
<dbReference type="AlphaFoldDB" id="A0A1G9EJQ6"/>
<dbReference type="OrthoDB" id="9808637at2"/>
<comment type="subcellular location">
    <subcellularLocation>
        <location evidence="1">Membrane</location>
        <topology evidence="1">Multi-pass membrane protein</topology>
    </subcellularLocation>
</comment>
<dbReference type="GO" id="GO:0016020">
    <property type="term" value="C:membrane"/>
    <property type="evidence" value="ECO:0007669"/>
    <property type="project" value="UniProtKB-SubCell"/>
</dbReference>
<feature type="transmembrane region" description="Helical" evidence="5">
    <location>
        <begin position="122"/>
        <end position="147"/>
    </location>
</feature>
<dbReference type="InterPro" id="IPR023380">
    <property type="entry name" value="DsbB-like_sf"/>
</dbReference>
<evidence type="ECO:0000256" key="5">
    <source>
        <dbReference type="SAM" id="Phobius"/>
    </source>
</evidence>
<dbReference type="PIRSF" id="PIRSF033913">
    <property type="entry name" value="S-S_format_DsbB"/>
    <property type="match status" value="1"/>
</dbReference>
<evidence type="ECO:0000256" key="2">
    <source>
        <dbReference type="ARBA" id="ARBA00022692"/>
    </source>
</evidence>
<feature type="transmembrane region" description="Helical" evidence="5">
    <location>
        <begin position="62"/>
        <end position="81"/>
    </location>
</feature>
<name>A0A1G9EJQ6_9RHOB</name>
<dbReference type="EMBL" id="FNEK01000053">
    <property type="protein sequence ID" value="SDK76417.1"/>
    <property type="molecule type" value="Genomic_DNA"/>
</dbReference>
<dbReference type="Proteomes" id="UP000199382">
    <property type="component" value="Unassembled WGS sequence"/>
</dbReference>
<accession>A0A1G9EJQ6</accession>
<gene>
    <name evidence="6" type="ORF">SAMN04488026_10537</name>
</gene>
<evidence type="ECO:0000256" key="3">
    <source>
        <dbReference type="ARBA" id="ARBA00022989"/>
    </source>
</evidence>
<dbReference type="GO" id="GO:0015035">
    <property type="term" value="F:protein-disulfide reductase activity"/>
    <property type="evidence" value="ECO:0007669"/>
    <property type="project" value="InterPro"/>
</dbReference>
<dbReference type="GO" id="GO:0006457">
    <property type="term" value="P:protein folding"/>
    <property type="evidence" value="ECO:0007669"/>
    <property type="project" value="InterPro"/>
</dbReference>
<evidence type="ECO:0000256" key="4">
    <source>
        <dbReference type="ARBA" id="ARBA00023136"/>
    </source>
</evidence>
<dbReference type="Pfam" id="PF02600">
    <property type="entry name" value="DsbB"/>
    <property type="match status" value="1"/>
</dbReference>
<organism evidence="6 7">
    <name type="scientific">Aliiruegeria lutimaris</name>
    <dbReference type="NCBI Taxonomy" id="571298"/>
    <lineage>
        <taxon>Bacteria</taxon>
        <taxon>Pseudomonadati</taxon>
        <taxon>Pseudomonadota</taxon>
        <taxon>Alphaproteobacteria</taxon>
        <taxon>Rhodobacterales</taxon>
        <taxon>Roseobacteraceae</taxon>
        <taxon>Aliiruegeria</taxon>
    </lineage>
</organism>